<dbReference type="InterPro" id="IPR005119">
    <property type="entry name" value="LysR_subst-bd"/>
</dbReference>
<dbReference type="SUPFAM" id="SSF46785">
    <property type="entry name" value="Winged helix' DNA-binding domain"/>
    <property type="match status" value="1"/>
</dbReference>
<keyword evidence="4" id="KW-0804">Transcription</keyword>
<dbReference type="GO" id="GO:0043565">
    <property type="term" value="F:sequence-specific DNA binding"/>
    <property type="evidence" value="ECO:0007669"/>
    <property type="project" value="TreeGrafter"/>
</dbReference>
<protein>
    <submittedName>
        <fullName evidence="6">DNA-binding transcriptional LysR family regulator</fullName>
    </submittedName>
</protein>
<organism evidence="6 7">
    <name type="scientific">Niveibacterium umoris</name>
    <dbReference type="NCBI Taxonomy" id="1193620"/>
    <lineage>
        <taxon>Bacteria</taxon>
        <taxon>Pseudomonadati</taxon>
        <taxon>Pseudomonadota</taxon>
        <taxon>Betaproteobacteria</taxon>
        <taxon>Rhodocyclales</taxon>
        <taxon>Rhodocyclaceae</taxon>
        <taxon>Niveibacterium</taxon>
    </lineage>
</organism>
<dbReference type="InterPro" id="IPR000847">
    <property type="entry name" value="LysR_HTH_N"/>
</dbReference>
<name>A0A840BJ00_9RHOO</name>
<dbReference type="Gene3D" id="1.10.10.10">
    <property type="entry name" value="Winged helix-like DNA-binding domain superfamily/Winged helix DNA-binding domain"/>
    <property type="match status" value="1"/>
</dbReference>
<evidence type="ECO:0000256" key="4">
    <source>
        <dbReference type="ARBA" id="ARBA00023163"/>
    </source>
</evidence>
<dbReference type="PANTHER" id="PTHR30537:SF5">
    <property type="entry name" value="HTH-TYPE TRANSCRIPTIONAL ACTIVATOR TTDR-RELATED"/>
    <property type="match status" value="1"/>
</dbReference>
<dbReference type="RefSeq" id="WP_242533268.1">
    <property type="nucleotide sequence ID" value="NZ_BAABLE010000005.1"/>
</dbReference>
<evidence type="ECO:0000256" key="3">
    <source>
        <dbReference type="ARBA" id="ARBA00023125"/>
    </source>
</evidence>
<feature type="domain" description="HTH lysR-type" evidence="5">
    <location>
        <begin position="19"/>
        <end position="76"/>
    </location>
</feature>
<reference evidence="6 7" key="1">
    <citation type="submission" date="2020-08" db="EMBL/GenBank/DDBJ databases">
        <title>Genomic Encyclopedia of Type Strains, Phase IV (KMG-IV): sequencing the most valuable type-strain genomes for metagenomic binning, comparative biology and taxonomic classification.</title>
        <authorList>
            <person name="Goeker M."/>
        </authorList>
    </citation>
    <scope>NUCLEOTIDE SEQUENCE [LARGE SCALE GENOMIC DNA]</scope>
    <source>
        <strain evidence="6 7">DSM 106739</strain>
    </source>
</reference>
<dbReference type="SUPFAM" id="SSF53850">
    <property type="entry name" value="Periplasmic binding protein-like II"/>
    <property type="match status" value="1"/>
</dbReference>
<dbReference type="GO" id="GO:0003700">
    <property type="term" value="F:DNA-binding transcription factor activity"/>
    <property type="evidence" value="ECO:0007669"/>
    <property type="project" value="InterPro"/>
</dbReference>
<dbReference type="AlphaFoldDB" id="A0A840BJ00"/>
<dbReference type="PANTHER" id="PTHR30537">
    <property type="entry name" value="HTH-TYPE TRANSCRIPTIONAL REGULATOR"/>
    <property type="match status" value="1"/>
</dbReference>
<sequence>MALDGMDCFAIRINNPAMDKLREMEAFVRIVEAGSLTAAADAMALSAPSMVRLLAGLEQRVGVRLLNRTTRRLALTAEGRDFHLRCQRILAEIGEAEAALGQPGGRARGPLRVTAPALFGRMHLMPLAATFTLQHPEVNIEALLFDRVVDMVEEGVDLGVRIAHLPDSSLIAHPVGEVRRLWCASPGYLARAGEPRHPAELARHACLRFTVVTPRAEWQYLDNGIRSEVLVSGPLSSNQAGPLIDACVDGVGIGMFLSYQVATLIAEGRLKPILTAFCLPPVPVNVVYPQARLLPVRTRLFVEWLRAALPARIGAAPAG</sequence>
<keyword evidence="7" id="KW-1185">Reference proteome</keyword>
<keyword evidence="3 6" id="KW-0238">DNA-binding</keyword>
<evidence type="ECO:0000256" key="1">
    <source>
        <dbReference type="ARBA" id="ARBA00009437"/>
    </source>
</evidence>
<accession>A0A840BJ00</accession>
<dbReference type="Gene3D" id="3.40.190.290">
    <property type="match status" value="1"/>
</dbReference>
<dbReference type="FunFam" id="1.10.10.10:FF:000001">
    <property type="entry name" value="LysR family transcriptional regulator"/>
    <property type="match status" value="1"/>
</dbReference>
<evidence type="ECO:0000313" key="6">
    <source>
        <dbReference type="EMBL" id="MBB4013521.1"/>
    </source>
</evidence>
<dbReference type="GO" id="GO:0006351">
    <property type="term" value="P:DNA-templated transcription"/>
    <property type="evidence" value="ECO:0007669"/>
    <property type="project" value="TreeGrafter"/>
</dbReference>
<dbReference type="InterPro" id="IPR036388">
    <property type="entry name" value="WH-like_DNA-bd_sf"/>
</dbReference>
<evidence type="ECO:0000313" key="7">
    <source>
        <dbReference type="Proteomes" id="UP000561045"/>
    </source>
</evidence>
<comment type="similarity">
    <text evidence="1">Belongs to the LysR transcriptional regulatory family.</text>
</comment>
<dbReference type="InterPro" id="IPR058163">
    <property type="entry name" value="LysR-type_TF_proteobact-type"/>
</dbReference>
<dbReference type="Proteomes" id="UP000561045">
    <property type="component" value="Unassembled WGS sequence"/>
</dbReference>
<dbReference type="Pfam" id="PF00126">
    <property type="entry name" value="HTH_1"/>
    <property type="match status" value="1"/>
</dbReference>
<comment type="caution">
    <text evidence="6">The sequence shown here is derived from an EMBL/GenBank/DDBJ whole genome shotgun (WGS) entry which is preliminary data.</text>
</comment>
<evidence type="ECO:0000256" key="2">
    <source>
        <dbReference type="ARBA" id="ARBA00023015"/>
    </source>
</evidence>
<keyword evidence="2" id="KW-0805">Transcription regulation</keyword>
<gene>
    <name evidence="6" type="ORF">GGR36_002867</name>
</gene>
<dbReference type="Pfam" id="PF03466">
    <property type="entry name" value="LysR_substrate"/>
    <property type="match status" value="1"/>
</dbReference>
<dbReference type="InterPro" id="IPR036390">
    <property type="entry name" value="WH_DNA-bd_sf"/>
</dbReference>
<dbReference type="EMBL" id="JACIET010000002">
    <property type="protein sequence ID" value="MBB4013521.1"/>
    <property type="molecule type" value="Genomic_DNA"/>
</dbReference>
<evidence type="ECO:0000259" key="5">
    <source>
        <dbReference type="PROSITE" id="PS50931"/>
    </source>
</evidence>
<dbReference type="PROSITE" id="PS50931">
    <property type="entry name" value="HTH_LYSR"/>
    <property type="match status" value="1"/>
</dbReference>
<proteinExistence type="inferred from homology"/>